<name>A0A6L7G9B0_9RHOB</name>
<gene>
    <name evidence="1" type="ORF">GR170_22730</name>
</gene>
<dbReference type="Proteomes" id="UP000477911">
    <property type="component" value="Unassembled WGS sequence"/>
</dbReference>
<evidence type="ECO:0000313" key="1">
    <source>
        <dbReference type="EMBL" id="MXN20655.1"/>
    </source>
</evidence>
<protein>
    <submittedName>
        <fullName evidence="1">Uncharacterized protein</fullName>
    </submittedName>
</protein>
<keyword evidence="2" id="KW-1185">Reference proteome</keyword>
<proteinExistence type="predicted"/>
<dbReference type="EMBL" id="WUMU01000033">
    <property type="protein sequence ID" value="MXN20655.1"/>
    <property type="molecule type" value="Genomic_DNA"/>
</dbReference>
<accession>A0A6L7G9B0</accession>
<comment type="caution">
    <text evidence="1">The sequence shown here is derived from an EMBL/GenBank/DDBJ whole genome shotgun (WGS) entry which is preliminary data.</text>
</comment>
<dbReference type="AlphaFoldDB" id="A0A6L7G9B0"/>
<sequence>MSNRLALVLGSGNAAFLVWDHLAREGTTTLFLLRKGVDFITWIAFWH</sequence>
<organism evidence="1 2">
    <name type="scientific">Pseudooceanicola albus</name>
    <dbReference type="NCBI Taxonomy" id="2692189"/>
    <lineage>
        <taxon>Bacteria</taxon>
        <taxon>Pseudomonadati</taxon>
        <taxon>Pseudomonadota</taxon>
        <taxon>Alphaproteobacteria</taxon>
        <taxon>Rhodobacterales</taxon>
        <taxon>Paracoccaceae</taxon>
        <taxon>Pseudooceanicola</taxon>
    </lineage>
</organism>
<dbReference type="RefSeq" id="WP_160896778.1">
    <property type="nucleotide sequence ID" value="NZ_WUMU01000033.1"/>
</dbReference>
<evidence type="ECO:0000313" key="2">
    <source>
        <dbReference type="Proteomes" id="UP000477911"/>
    </source>
</evidence>
<reference evidence="1 2" key="1">
    <citation type="submission" date="2019-12" db="EMBL/GenBank/DDBJ databases">
        <authorList>
            <person name="Li M."/>
        </authorList>
    </citation>
    <scope>NUCLEOTIDE SEQUENCE [LARGE SCALE GENOMIC DNA]</scope>
    <source>
        <strain evidence="1 2">GBMRC 2024</strain>
    </source>
</reference>